<feature type="compositionally biased region" description="Acidic residues" evidence="1">
    <location>
        <begin position="38"/>
        <end position="49"/>
    </location>
</feature>
<feature type="compositionally biased region" description="Basic and acidic residues" evidence="1">
    <location>
        <begin position="265"/>
        <end position="275"/>
    </location>
</feature>
<feature type="compositionally biased region" description="Polar residues" evidence="1">
    <location>
        <begin position="318"/>
        <end position="334"/>
    </location>
</feature>
<evidence type="ECO:0000313" key="3">
    <source>
        <dbReference type="Proteomes" id="UP000077671"/>
    </source>
</evidence>
<evidence type="ECO:0000313" key="2">
    <source>
        <dbReference type="EMBL" id="KAE8235897.1"/>
    </source>
</evidence>
<feature type="compositionally biased region" description="Polar residues" evidence="1">
    <location>
        <begin position="1"/>
        <end position="14"/>
    </location>
</feature>
<feature type="compositionally biased region" description="Low complexity" evidence="1">
    <location>
        <begin position="189"/>
        <end position="220"/>
    </location>
</feature>
<comment type="caution">
    <text evidence="2">The sequence shown here is derived from an EMBL/GenBank/DDBJ whole genome shotgun (WGS) entry which is preliminary data.</text>
</comment>
<feature type="compositionally biased region" description="Low complexity" evidence="1">
    <location>
        <begin position="110"/>
        <end position="127"/>
    </location>
</feature>
<feature type="compositionally biased region" description="Basic and acidic residues" evidence="1">
    <location>
        <begin position="55"/>
        <end position="67"/>
    </location>
</feature>
<organism evidence="2 3">
    <name type="scientific">Tilletia caries</name>
    <name type="common">wheat bunt fungus</name>
    <dbReference type="NCBI Taxonomy" id="13290"/>
    <lineage>
        <taxon>Eukaryota</taxon>
        <taxon>Fungi</taxon>
        <taxon>Dikarya</taxon>
        <taxon>Basidiomycota</taxon>
        <taxon>Ustilaginomycotina</taxon>
        <taxon>Exobasidiomycetes</taxon>
        <taxon>Tilletiales</taxon>
        <taxon>Tilletiaceae</taxon>
        <taxon>Tilletia</taxon>
    </lineage>
</organism>
<gene>
    <name evidence="2" type="ORF">A4X03_0g9616</name>
</gene>
<evidence type="ECO:0000256" key="1">
    <source>
        <dbReference type="SAM" id="MobiDB-lite"/>
    </source>
</evidence>
<reference evidence="2" key="2">
    <citation type="journal article" date="2019" name="IMA Fungus">
        <title>Genome sequencing and comparison of five Tilletia species to identify candidate genes for the detection of regulated species infecting wheat.</title>
        <authorList>
            <person name="Nguyen H.D.T."/>
            <person name="Sultana T."/>
            <person name="Kesanakurti P."/>
            <person name="Hambleton S."/>
        </authorList>
    </citation>
    <scope>NUCLEOTIDE SEQUENCE</scope>
    <source>
        <strain evidence="2">DAOMC 238032</strain>
    </source>
</reference>
<dbReference type="EMBL" id="LWDD02004037">
    <property type="protein sequence ID" value="KAE8235897.1"/>
    <property type="molecule type" value="Genomic_DNA"/>
</dbReference>
<feature type="compositionally biased region" description="Polar residues" evidence="1">
    <location>
        <begin position="168"/>
        <end position="177"/>
    </location>
</feature>
<feature type="region of interest" description="Disordered" evidence="1">
    <location>
        <begin position="1"/>
        <end position="334"/>
    </location>
</feature>
<accession>A0A8T8SA26</accession>
<dbReference type="AlphaFoldDB" id="A0A8T8SA26"/>
<proteinExistence type="predicted"/>
<reference evidence="2" key="1">
    <citation type="submission" date="2016-04" db="EMBL/GenBank/DDBJ databases">
        <authorList>
            <person name="Nguyen H.D."/>
            <person name="Kesanakurti P."/>
            <person name="Cullis J."/>
            <person name="Levesque C.A."/>
            <person name="Hambleton S."/>
        </authorList>
    </citation>
    <scope>NUCLEOTIDE SEQUENCE</scope>
    <source>
        <strain evidence="2">DAOMC 238032</strain>
    </source>
</reference>
<name>A0A8T8SA26_9BASI</name>
<sequence length="406" mass="40803">MILNTETPLPSSRIASRYKNGALHPESSGKESATETGMETEEEESEVGDEVSALRVKDGQSSRRALGDRGVSANQSAALKPRLSSHASLGSVAGRASRVAVNDENVPPVSRASSSASIATATATGSSQINGVKRARSSLGAAALSSATAATRASVLGARPASRASLGGISNASSTAASRLERPRPSPPSRSVAPSPTPSMASVSSTKSFASSAASTSTRTGVLRSAATARKSGVEASRYAGGGGAAPTPTPASASGRTNGGNVLGRDRVASRPRESGAMGRTSSSSAAPTTASAARTTLKRSTPDEDLDAVVRGSDHYSASTSALPATSGSTTSLRSTIVAARHARPLGTSLSSISMGQSNRSMSTSAVLEGEMTVAEMSESMSVGPGPAPLPSMSLDHQRRPSRP</sequence>
<feature type="compositionally biased region" description="Low complexity" evidence="1">
    <location>
        <begin position="281"/>
        <end position="297"/>
    </location>
</feature>
<feature type="non-terminal residue" evidence="2">
    <location>
        <position position="406"/>
    </location>
</feature>
<protein>
    <submittedName>
        <fullName evidence="2">Uncharacterized protein</fullName>
    </submittedName>
</protein>
<feature type="compositionally biased region" description="Low complexity" evidence="1">
    <location>
        <begin position="137"/>
        <end position="154"/>
    </location>
</feature>
<dbReference type="Proteomes" id="UP000077671">
    <property type="component" value="Unassembled WGS sequence"/>
</dbReference>
<feature type="region of interest" description="Disordered" evidence="1">
    <location>
        <begin position="378"/>
        <end position="406"/>
    </location>
</feature>